<proteinExistence type="predicted"/>
<dbReference type="GeneID" id="64662314"/>
<keyword evidence="3" id="KW-1185">Reference proteome</keyword>
<feature type="region of interest" description="Disordered" evidence="1">
    <location>
        <begin position="1"/>
        <end position="23"/>
    </location>
</feature>
<evidence type="ECO:0000313" key="3">
    <source>
        <dbReference type="Proteomes" id="UP001195769"/>
    </source>
</evidence>
<comment type="caution">
    <text evidence="2">The sequence shown here is derived from an EMBL/GenBank/DDBJ whole genome shotgun (WGS) entry which is preliminary data.</text>
</comment>
<evidence type="ECO:0000313" key="2">
    <source>
        <dbReference type="EMBL" id="KAG1894772.1"/>
    </source>
</evidence>
<feature type="region of interest" description="Disordered" evidence="1">
    <location>
        <begin position="361"/>
        <end position="584"/>
    </location>
</feature>
<protein>
    <submittedName>
        <fullName evidence="2">Uncharacterized protein</fullName>
    </submittedName>
</protein>
<dbReference type="InterPro" id="IPR046521">
    <property type="entry name" value="DUF6698"/>
</dbReference>
<feature type="compositionally biased region" description="Basic residues" evidence="1">
    <location>
        <begin position="573"/>
        <end position="584"/>
    </location>
</feature>
<organism evidence="2 3">
    <name type="scientific">Suillus fuscotomentosus</name>
    <dbReference type="NCBI Taxonomy" id="1912939"/>
    <lineage>
        <taxon>Eukaryota</taxon>
        <taxon>Fungi</taxon>
        <taxon>Dikarya</taxon>
        <taxon>Basidiomycota</taxon>
        <taxon>Agaricomycotina</taxon>
        <taxon>Agaricomycetes</taxon>
        <taxon>Agaricomycetidae</taxon>
        <taxon>Boletales</taxon>
        <taxon>Suillineae</taxon>
        <taxon>Suillaceae</taxon>
        <taxon>Suillus</taxon>
    </lineage>
</organism>
<dbReference type="RefSeq" id="XP_041220348.1">
    <property type="nucleotide sequence ID" value="XM_041368016.1"/>
</dbReference>
<dbReference type="Proteomes" id="UP001195769">
    <property type="component" value="Unassembled WGS sequence"/>
</dbReference>
<dbReference type="Pfam" id="PF20414">
    <property type="entry name" value="DUF6698"/>
    <property type="match status" value="1"/>
</dbReference>
<dbReference type="AlphaFoldDB" id="A0AAD4DVL2"/>
<gene>
    <name evidence="2" type="ORF">F5891DRAFT_1194925</name>
</gene>
<name>A0AAD4DVL2_9AGAM</name>
<sequence length="584" mass="64891">MSSDLDFDTLPPSPKHKNKKNNTDELLQAVSVHKMKKMKRLENGKVKSDPMEIYRNAGRKVSCVLDLFALPSVAFHSGLQHDRGGKINDDLTEEMKRRHLHLYEGILNIIPSLRDELDTISSDKLSKIISAITKGMSDARSMAFSSIKHKGLKYVPLNMHSKVDALDPPIPEVEDKSIGMEKLQSGKLKMTAMNWPTGFYEDGVYDSQDKTKGMFRNHVVARFYTHLYIGPSAAMAESTTSKASKMARNRVFGLTSVTKNIIAIVHIITYFTLSHAQTWTNEIGTMNLEELFWAIIDMLDDDEDPWVQDTILWWNARVGSGVHQAKFIKKPSDSDDDSDQENDIAEIKAQSKRPAAAALFDNHEPQCPPVEKTSTAPLPRPVKPKPRPRPQPAAQLEESSDEDPVPVVPPSTCPASKKIRTEHHRLPESDEDLEYRALSPSTPPAKKTQPHSQTAKRPRPALVEDDEEPAQLSSPPPAKKIQSDSPLPPLTEDEDDEPSPPPPPKPTKQAKKVAPRPVVPSSPQPAATKLSLKIKLTPANPPSIEDEDITPDAPVASKKKGKKTSPTEATKRNPPRHKKRTNGF</sequence>
<accession>A0AAD4DVL2</accession>
<reference evidence="2" key="1">
    <citation type="journal article" date="2020" name="New Phytol.">
        <title>Comparative genomics reveals dynamic genome evolution in host specialist ectomycorrhizal fungi.</title>
        <authorList>
            <person name="Lofgren L.A."/>
            <person name="Nguyen N.H."/>
            <person name="Vilgalys R."/>
            <person name="Ruytinx J."/>
            <person name="Liao H.L."/>
            <person name="Branco S."/>
            <person name="Kuo A."/>
            <person name="LaButti K."/>
            <person name="Lipzen A."/>
            <person name="Andreopoulos W."/>
            <person name="Pangilinan J."/>
            <person name="Riley R."/>
            <person name="Hundley H."/>
            <person name="Na H."/>
            <person name="Barry K."/>
            <person name="Grigoriev I.V."/>
            <person name="Stajich J.E."/>
            <person name="Kennedy P.G."/>
        </authorList>
    </citation>
    <scope>NUCLEOTIDE SEQUENCE</scope>
    <source>
        <strain evidence="2">FC203</strain>
    </source>
</reference>
<evidence type="ECO:0000256" key="1">
    <source>
        <dbReference type="SAM" id="MobiDB-lite"/>
    </source>
</evidence>
<dbReference type="EMBL" id="JABBWK010000075">
    <property type="protein sequence ID" value="KAG1894772.1"/>
    <property type="molecule type" value="Genomic_DNA"/>
</dbReference>